<evidence type="ECO:0000313" key="2">
    <source>
        <dbReference type="EMBL" id="KAF9467896.1"/>
    </source>
</evidence>
<evidence type="ECO:0000313" key="3">
    <source>
        <dbReference type="Proteomes" id="UP000807353"/>
    </source>
</evidence>
<evidence type="ECO:0000256" key="1">
    <source>
        <dbReference type="SAM" id="Phobius"/>
    </source>
</evidence>
<keyword evidence="1" id="KW-0812">Transmembrane</keyword>
<keyword evidence="1" id="KW-1133">Transmembrane helix</keyword>
<feature type="transmembrane region" description="Helical" evidence="1">
    <location>
        <begin position="235"/>
        <end position="259"/>
    </location>
</feature>
<accession>A0A9P5YHG6</accession>
<sequence length="331" mass="36396">MSGLDLGDPASWRPVEEFPGQLFTERTWLVGAIILGVAYGVELTLFSQCMTLLIKQTKRANLKSTMPLIVYISCLFICGSIFMGAAANMARLSFIDNRNIPGGPSIYETVMFSIPVDNQGNAAFVIANWLADGLMAWRWFVIYRTCKLHIAIVMFIPVATLTTSFIMGTLFLVQVSAPASSIWATNSINFTLPYFCISLALNIVSTIAIVSRLLYYRHRTASTLGTAHGTQYTTIASMLVESAAVYSISSLLFLVPFIVEHPIQNVFLGLLSPAQVIAPLMIIYRVAQGRAWASNTATKIMTRNARSNGQDFYLEEGRGESTPEFKPTGSI</sequence>
<protein>
    <submittedName>
        <fullName evidence="2">Uncharacterized protein</fullName>
    </submittedName>
</protein>
<dbReference type="OrthoDB" id="3267806at2759"/>
<dbReference type="AlphaFoldDB" id="A0A9P5YHG6"/>
<comment type="caution">
    <text evidence="2">The sequence shown here is derived from an EMBL/GenBank/DDBJ whole genome shotgun (WGS) entry which is preliminary data.</text>
</comment>
<gene>
    <name evidence="2" type="ORF">BDZ94DRAFT_1287535</name>
</gene>
<organism evidence="2 3">
    <name type="scientific">Collybia nuda</name>
    <dbReference type="NCBI Taxonomy" id="64659"/>
    <lineage>
        <taxon>Eukaryota</taxon>
        <taxon>Fungi</taxon>
        <taxon>Dikarya</taxon>
        <taxon>Basidiomycota</taxon>
        <taxon>Agaricomycotina</taxon>
        <taxon>Agaricomycetes</taxon>
        <taxon>Agaricomycetidae</taxon>
        <taxon>Agaricales</taxon>
        <taxon>Tricholomatineae</taxon>
        <taxon>Clitocybaceae</taxon>
        <taxon>Collybia</taxon>
    </lineage>
</organism>
<feature type="transmembrane region" description="Helical" evidence="1">
    <location>
        <begin position="28"/>
        <end position="47"/>
    </location>
</feature>
<dbReference type="Proteomes" id="UP000807353">
    <property type="component" value="Unassembled WGS sequence"/>
</dbReference>
<feature type="transmembrane region" description="Helical" evidence="1">
    <location>
        <begin position="265"/>
        <end position="284"/>
    </location>
</feature>
<reference evidence="2" key="1">
    <citation type="submission" date="2020-11" db="EMBL/GenBank/DDBJ databases">
        <authorList>
            <consortium name="DOE Joint Genome Institute"/>
            <person name="Ahrendt S."/>
            <person name="Riley R."/>
            <person name="Andreopoulos W."/>
            <person name="Labutti K."/>
            <person name="Pangilinan J."/>
            <person name="Ruiz-Duenas F.J."/>
            <person name="Barrasa J.M."/>
            <person name="Sanchez-Garcia M."/>
            <person name="Camarero S."/>
            <person name="Miyauchi S."/>
            <person name="Serrano A."/>
            <person name="Linde D."/>
            <person name="Babiker R."/>
            <person name="Drula E."/>
            <person name="Ayuso-Fernandez I."/>
            <person name="Pacheco R."/>
            <person name="Padilla G."/>
            <person name="Ferreira P."/>
            <person name="Barriuso J."/>
            <person name="Kellner H."/>
            <person name="Castanera R."/>
            <person name="Alfaro M."/>
            <person name="Ramirez L."/>
            <person name="Pisabarro A.G."/>
            <person name="Kuo A."/>
            <person name="Tritt A."/>
            <person name="Lipzen A."/>
            <person name="He G."/>
            <person name="Yan M."/>
            <person name="Ng V."/>
            <person name="Cullen D."/>
            <person name="Martin F."/>
            <person name="Rosso M.-N."/>
            <person name="Henrissat B."/>
            <person name="Hibbett D."/>
            <person name="Martinez A.T."/>
            <person name="Grigoriev I.V."/>
        </authorList>
    </citation>
    <scope>NUCLEOTIDE SEQUENCE</scope>
    <source>
        <strain evidence="2">CBS 247.69</strain>
    </source>
</reference>
<name>A0A9P5YHG6_9AGAR</name>
<feature type="transmembrane region" description="Helical" evidence="1">
    <location>
        <begin position="122"/>
        <end position="141"/>
    </location>
</feature>
<feature type="transmembrane region" description="Helical" evidence="1">
    <location>
        <begin position="68"/>
        <end position="87"/>
    </location>
</feature>
<feature type="transmembrane region" description="Helical" evidence="1">
    <location>
        <begin position="148"/>
        <end position="172"/>
    </location>
</feature>
<feature type="transmembrane region" description="Helical" evidence="1">
    <location>
        <begin position="192"/>
        <end position="215"/>
    </location>
</feature>
<keyword evidence="1" id="KW-0472">Membrane</keyword>
<keyword evidence="3" id="KW-1185">Reference proteome</keyword>
<dbReference type="EMBL" id="MU150235">
    <property type="protein sequence ID" value="KAF9467896.1"/>
    <property type="molecule type" value="Genomic_DNA"/>
</dbReference>
<proteinExistence type="predicted"/>